<dbReference type="GO" id="GO:0016651">
    <property type="term" value="F:oxidoreductase activity, acting on NAD(P)H"/>
    <property type="evidence" value="ECO:0007669"/>
    <property type="project" value="TreeGrafter"/>
</dbReference>
<dbReference type="SUPFAM" id="SSF51905">
    <property type="entry name" value="FAD/NAD(P)-binding domain"/>
    <property type="match status" value="2"/>
</dbReference>
<gene>
    <name evidence="8" type="ORF">SCA03_18730</name>
</gene>
<evidence type="ECO:0000259" key="7">
    <source>
        <dbReference type="Pfam" id="PF14759"/>
    </source>
</evidence>
<evidence type="ECO:0000256" key="4">
    <source>
        <dbReference type="ARBA" id="ARBA00023002"/>
    </source>
</evidence>
<dbReference type="InterPro" id="IPR050446">
    <property type="entry name" value="FAD-oxidoreductase/Apoptosis"/>
</dbReference>
<feature type="domain" description="FAD/NAD(P)-binding" evidence="6">
    <location>
        <begin position="92"/>
        <end position="388"/>
    </location>
</feature>
<feature type="compositionally biased region" description="Pro residues" evidence="5">
    <location>
        <begin position="17"/>
        <end position="32"/>
    </location>
</feature>
<dbReference type="Pfam" id="PF07992">
    <property type="entry name" value="Pyr_redox_2"/>
    <property type="match status" value="1"/>
</dbReference>
<evidence type="ECO:0000256" key="2">
    <source>
        <dbReference type="ARBA" id="ARBA00022630"/>
    </source>
</evidence>
<evidence type="ECO:0000259" key="6">
    <source>
        <dbReference type="Pfam" id="PF07992"/>
    </source>
</evidence>
<organism evidence="8 9">
    <name type="scientific">Streptomyces cacaoi</name>
    <dbReference type="NCBI Taxonomy" id="1898"/>
    <lineage>
        <taxon>Bacteria</taxon>
        <taxon>Bacillati</taxon>
        <taxon>Actinomycetota</taxon>
        <taxon>Actinomycetes</taxon>
        <taxon>Kitasatosporales</taxon>
        <taxon>Streptomycetaceae</taxon>
        <taxon>Streptomyces</taxon>
    </lineage>
</organism>
<dbReference type="PANTHER" id="PTHR43557">
    <property type="entry name" value="APOPTOSIS-INDUCING FACTOR 1"/>
    <property type="match status" value="1"/>
</dbReference>
<dbReference type="PANTHER" id="PTHR43557:SF2">
    <property type="entry name" value="RIESKE DOMAIN-CONTAINING PROTEIN-RELATED"/>
    <property type="match status" value="1"/>
</dbReference>
<dbReference type="AlphaFoldDB" id="A0A4Y3QVT0"/>
<evidence type="ECO:0000256" key="1">
    <source>
        <dbReference type="ARBA" id="ARBA00001974"/>
    </source>
</evidence>
<keyword evidence="3" id="KW-0274">FAD</keyword>
<sequence>MPGRGDHGGRNRTVNLPPVPPELPEPPLPSPAAGPSDAPLPDAPSPGAPLPDAPPSGAPSPDSVSSDSASPGGPAPADSGGARPRVRPPRRRILVVGAGVAGLTVAEELRRRGYDGELTLVGDEPHVPYDRPPLTKRFLAGGLPEERLHLTSSAALAAADIAWTPGRRAVAADAGARTVTLDDGRVLPYTDLVVATGVAPRPLPGTAGVPHVCTVRTLDDARALARRLTPGHRLVVAGAGFLGCEAAWTALSLGCAVTLVGREREVLPVLGARVGAAVGGRLRAAGAEVRTGRRVAAVREAGPGDGLTVTLDDGAAVAAGTLLVAVGSAPDTAWLAGTGPDLSDGVRCDAGGRAAPGIHAAGDVAAWYHPGRGRHRRLEHRMSAAEQGRAVAADLLGAGEHPASVPFFWTDQGPHKLTVYGLPGPGARFEPDTGTVGDDRFAGRYREHGRTTAVLAWNAPREALRLRRELTDESARSGPRAGAAPAGAAPGDSAPAGAR</sequence>
<accession>A0A4Y3QVT0</accession>
<feature type="region of interest" description="Disordered" evidence="5">
    <location>
        <begin position="1"/>
        <end position="90"/>
    </location>
</feature>
<feature type="domain" description="Reductase C-terminal" evidence="7">
    <location>
        <begin position="407"/>
        <end position="479"/>
    </location>
</feature>
<feature type="compositionally biased region" description="Low complexity" evidence="5">
    <location>
        <begin position="476"/>
        <end position="499"/>
    </location>
</feature>
<dbReference type="Gene3D" id="3.30.390.30">
    <property type="match status" value="1"/>
</dbReference>
<protein>
    <submittedName>
        <fullName evidence="8">Pyridine nucleotide-disulfide oxidoreductase</fullName>
    </submittedName>
</protein>
<dbReference type="InterPro" id="IPR028202">
    <property type="entry name" value="Reductase_C"/>
</dbReference>
<dbReference type="PRINTS" id="PR00368">
    <property type="entry name" value="FADPNR"/>
</dbReference>
<keyword evidence="2" id="KW-0285">Flavoprotein</keyword>
<feature type="compositionally biased region" description="Pro residues" evidence="5">
    <location>
        <begin position="41"/>
        <end position="58"/>
    </location>
</feature>
<feature type="compositionally biased region" description="Low complexity" evidence="5">
    <location>
        <begin position="59"/>
        <end position="83"/>
    </location>
</feature>
<dbReference type="InterPro" id="IPR036188">
    <property type="entry name" value="FAD/NAD-bd_sf"/>
</dbReference>
<dbReference type="InterPro" id="IPR023753">
    <property type="entry name" value="FAD/NAD-binding_dom"/>
</dbReference>
<comment type="caution">
    <text evidence="8">The sequence shown here is derived from an EMBL/GenBank/DDBJ whole genome shotgun (WGS) entry which is preliminary data.</text>
</comment>
<dbReference type="PRINTS" id="PR00411">
    <property type="entry name" value="PNDRDTASEI"/>
</dbReference>
<dbReference type="Gene3D" id="3.50.50.60">
    <property type="entry name" value="FAD/NAD(P)-binding domain"/>
    <property type="match status" value="2"/>
</dbReference>
<evidence type="ECO:0000256" key="5">
    <source>
        <dbReference type="SAM" id="MobiDB-lite"/>
    </source>
</evidence>
<comment type="cofactor">
    <cofactor evidence="1">
        <name>FAD</name>
        <dbReference type="ChEBI" id="CHEBI:57692"/>
    </cofactor>
</comment>
<dbReference type="GO" id="GO:0005737">
    <property type="term" value="C:cytoplasm"/>
    <property type="evidence" value="ECO:0007669"/>
    <property type="project" value="TreeGrafter"/>
</dbReference>
<evidence type="ECO:0000313" key="9">
    <source>
        <dbReference type="Proteomes" id="UP000319210"/>
    </source>
</evidence>
<dbReference type="InterPro" id="IPR016156">
    <property type="entry name" value="FAD/NAD-linked_Rdtase_dimer_sf"/>
</dbReference>
<keyword evidence="4" id="KW-0560">Oxidoreductase</keyword>
<dbReference type="Pfam" id="PF14759">
    <property type="entry name" value="Reductase_C"/>
    <property type="match status" value="1"/>
</dbReference>
<feature type="region of interest" description="Disordered" evidence="5">
    <location>
        <begin position="468"/>
        <end position="499"/>
    </location>
</feature>
<dbReference type="Proteomes" id="UP000319210">
    <property type="component" value="Unassembled WGS sequence"/>
</dbReference>
<reference evidence="8 9" key="1">
    <citation type="submission" date="2019-06" db="EMBL/GenBank/DDBJ databases">
        <title>Whole genome shotgun sequence of Streptomyces cacaoi subsp. cacaoi NBRC 12748.</title>
        <authorList>
            <person name="Hosoyama A."/>
            <person name="Uohara A."/>
            <person name="Ohji S."/>
            <person name="Ichikawa N."/>
        </authorList>
    </citation>
    <scope>NUCLEOTIDE SEQUENCE [LARGE SCALE GENOMIC DNA]</scope>
    <source>
        <strain evidence="8 9">NBRC 12748</strain>
    </source>
</reference>
<evidence type="ECO:0000256" key="3">
    <source>
        <dbReference type="ARBA" id="ARBA00022827"/>
    </source>
</evidence>
<dbReference type="SUPFAM" id="SSF55424">
    <property type="entry name" value="FAD/NAD-linked reductases, dimerisation (C-terminal) domain"/>
    <property type="match status" value="1"/>
</dbReference>
<name>A0A4Y3QVT0_STRCI</name>
<dbReference type="EMBL" id="BJMM01000007">
    <property type="protein sequence ID" value="GEB49322.1"/>
    <property type="molecule type" value="Genomic_DNA"/>
</dbReference>
<keyword evidence="9" id="KW-1185">Reference proteome</keyword>
<evidence type="ECO:0000313" key="8">
    <source>
        <dbReference type="EMBL" id="GEB49322.1"/>
    </source>
</evidence>
<proteinExistence type="predicted"/>